<dbReference type="Proteomes" id="UP001589870">
    <property type="component" value="Unassembled WGS sequence"/>
</dbReference>
<dbReference type="RefSeq" id="WP_394299391.1">
    <property type="nucleotide sequence ID" value="NZ_JBHMQT010000003.1"/>
</dbReference>
<organism evidence="1 2">
    <name type="scientific">Sphaerimonospora cavernae</name>
    <dbReference type="NCBI Taxonomy" id="1740611"/>
    <lineage>
        <taxon>Bacteria</taxon>
        <taxon>Bacillati</taxon>
        <taxon>Actinomycetota</taxon>
        <taxon>Actinomycetes</taxon>
        <taxon>Streptosporangiales</taxon>
        <taxon>Streptosporangiaceae</taxon>
        <taxon>Sphaerimonospora</taxon>
    </lineage>
</organism>
<evidence type="ECO:0000313" key="1">
    <source>
        <dbReference type="EMBL" id="MFC0861161.1"/>
    </source>
</evidence>
<protein>
    <submittedName>
        <fullName evidence="1">Uncharacterized protein</fullName>
    </submittedName>
</protein>
<keyword evidence="2" id="KW-1185">Reference proteome</keyword>
<comment type="caution">
    <text evidence="1">The sequence shown here is derived from an EMBL/GenBank/DDBJ whole genome shotgun (WGS) entry which is preliminary data.</text>
</comment>
<evidence type="ECO:0000313" key="2">
    <source>
        <dbReference type="Proteomes" id="UP001589870"/>
    </source>
</evidence>
<proteinExistence type="predicted"/>
<reference evidence="1 2" key="1">
    <citation type="submission" date="2024-09" db="EMBL/GenBank/DDBJ databases">
        <authorList>
            <person name="Sun Q."/>
            <person name="Mori K."/>
        </authorList>
    </citation>
    <scope>NUCLEOTIDE SEQUENCE [LARGE SCALE GENOMIC DNA]</scope>
    <source>
        <strain evidence="1 2">TBRC 1851</strain>
    </source>
</reference>
<gene>
    <name evidence="1" type="ORF">ACFHYQ_02495</name>
</gene>
<dbReference type="EMBL" id="JBHMQT010000003">
    <property type="protein sequence ID" value="MFC0861161.1"/>
    <property type="molecule type" value="Genomic_DNA"/>
</dbReference>
<accession>A0ABV6U223</accession>
<sequence>MLPSRLSRADLLIGLAIMALGTLEASTAATALPISQGATMSEVTK</sequence>
<name>A0ABV6U223_9ACTN</name>